<reference evidence="1" key="1">
    <citation type="submission" date="2020-03" db="EMBL/GenBank/DDBJ databases">
        <title>The deep terrestrial virosphere.</title>
        <authorList>
            <person name="Holmfeldt K."/>
            <person name="Nilsson E."/>
            <person name="Simone D."/>
            <person name="Lopez-Fernandez M."/>
            <person name="Wu X."/>
            <person name="de Brujin I."/>
            <person name="Lundin D."/>
            <person name="Andersson A."/>
            <person name="Bertilsson S."/>
            <person name="Dopson M."/>
        </authorList>
    </citation>
    <scope>NUCLEOTIDE SEQUENCE</scope>
    <source>
        <strain evidence="1">TM448A03460</strain>
        <strain evidence="2">TM448B00540</strain>
    </source>
</reference>
<evidence type="ECO:0000313" key="1">
    <source>
        <dbReference type="EMBL" id="QJA53361.1"/>
    </source>
</evidence>
<dbReference type="EMBL" id="MT144416">
    <property type="protein sequence ID" value="QJA53361.1"/>
    <property type="molecule type" value="Genomic_DNA"/>
</dbReference>
<sequence>MKEETRKEIIELLRDWKKNRKVEAEFMEIEEVELFVEKGIELILRVLLEKEGL</sequence>
<evidence type="ECO:0000313" key="2">
    <source>
        <dbReference type="EMBL" id="QJH95821.1"/>
    </source>
</evidence>
<gene>
    <name evidence="1" type="ORF">TM448A03460_0005</name>
    <name evidence="2" type="ORF">TM448B00540_0011</name>
</gene>
<name>A0A6H2A133_9ZZZZ</name>
<accession>A0A6H2A133</accession>
<protein>
    <submittedName>
        <fullName evidence="1">Uncharacterized protein</fullName>
    </submittedName>
</protein>
<dbReference type="EMBL" id="MT144630">
    <property type="protein sequence ID" value="QJH95821.1"/>
    <property type="molecule type" value="Genomic_DNA"/>
</dbReference>
<organism evidence="1">
    <name type="scientific">viral metagenome</name>
    <dbReference type="NCBI Taxonomy" id="1070528"/>
    <lineage>
        <taxon>unclassified sequences</taxon>
        <taxon>metagenomes</taxon>
        <taxon>organismal metagenomes</taxon>
    </lineage>
</organism>
<proteinExistence type="predicted"/>
<dbReference type="AlphaFoldDB" id="A0A6H2A133"/>